<dbReference type="GO" id="GO:0008380">
    <property type="term" value="P:RNA splicing"/>
    <property type="evidence" value="ECO:0007669"/>
    <property type="project" value="UniProtKB-KW"/>
</dbReference>
<evidence type="ECO:0000256" key="3">
    <source>
        <dbReference type="ARBA" id="ARBA00022664"/>
    </source>
</evidence>
<dbReference type="EMBL" id="KV407465">
    <property type="protein sequence ID" value="KZF19618.1"/>
    <property type="molecule type" value="Genomic_DNA"/>
</dbReference>
<evidence type="ECO:0000256" key="4">
    <source>
        <dbReference type="ARBA" id="ARBA00022728"/>
    </source>
</evidence>
<evidence type="ECO:0000256" key="1">
    <source>
        <dbReference type="ARBA" id="ARBA00004123"/>
    </source>
</evidence>
<keyword evidence="7" id="KW-0175">Coiled coil</keyword>
<dbReference type="PANTHER" id="PTHR13296:SF0">
    <property type="entry name" value="PRE-MRNA-SPLICING FACTOR SPF27"/>
    <property type="match status" value="1"/>
</dbReference>
<dbReference type="STRING" id="1328760.A0A164ZWE1"/>
<dbReference type="InParanoid" id="A0A164ZWE1"/>
<keyword evidence="5" id="KW-0508">mRNA splicing</keyword>
<evidence type="ECO:0000313" key="10">
    <source>
        <dbReference type="Proteomes" id="UP000076632"/>
    </source>
</evidence>
<feature type="region of interest" description="Disordered" evidence="8">
    <location>
        <begin position="1"/>
        <end position="20"/>
    </location>
</feature>
<dbReference type="GO" id="GO:0071011">
    <property type="term" value="C:precatalytic spliceosome"/>
    <property type="evidence" value="ECO:0007669"/>
    <property type="project" value="TreeGrafter"/>
</dbReference>
<keyword evidence="6" id="KW-0539">Nucleus</keyword>
<dbReference type="GeneID" id="28900601"/>
<sequence>MSLIQESHDSLPYIDQDITPDERARVESQIAGEVPKDYLTTLHPLLPASEEPKFSSLIQQELERQAAGQPLTGGIDLSRYEALDPPQTDPTSDEERPQVLEQWRDILRKSYSSSTHLQMRLTNLALLEKFGKNAWLIGNSQLEDVLRGLEKELAAVKEHTEQINRLRKGAQEGVRGEIQTLDMAWQAGVGKIIEVEVAAEGLRQEILELRRQGAR</sequence>
<evidence type="ECO:0000256" key="8">
    <source>
        <dbReference type="SAM" id="MobiDB-lite"/>
    </source>
</evidence>
<dbReference type="RefSeq" id="XP_018185173.1">
    <property type="nucleotide sequence ID" value="XM_018335464.1"/>
</dbReference>
<keyword evidence="4" id="KW-0747">Spliceosome</keyword>
<dbReference type="GO" id="GO:0071013">
    <property type="term" value="C:catalytic step 2 spliceosome"/>
    <property type="evidence" value="ECO:0007669"/>
    <property type="project" value="TreeGrafter"/>
</dbReference>
<feature type="region of interest" description="Disordered" evidence="8">
    <location>
        <begin position="76"/>
        <end position="97"/>
    </location>
</feature>
<dbReference type="GO" id="GO:0000974">
    <property type="term" value="C:Prp19 complex"/>
    <property type="evidence" value="ECO:0007669"/>
    <property type="project" value="TreeGrafter"/>
</dbReference>
<dbReference type="AlphaFoldDB" id="A0A164ZWE1"/>
<accession>A0A164ZWE1</accession>
<dbReference type="GO" id="GO:0006397">
    <property type="term" value="P:mRNA processing"/>
    <property type="evidence" value="ECO:0007669"/>
    <property type="project" value="UniProtKB-KW"/>
</dbReference>
<evidence type="ECO:0000256" key="7">
    <source>
        <dbReference type="SAM" id="Coils"/>
    </source>
</evidence>
<evidence type="ECO:0000313" key="9">
    <source>
        <dbReference type="EMBL" id="KZF19618.1"/>
    </source>
</evidence>
<dbReference type="OrthoDB" id="205794at2759"/>
<feature type="coiled-coil region" evidence="7">
    <location>
        <begin position="139"/>
        <end position="212"/>
    </location>
</feature>
<evidence type="ECO:0000256" key="5">
    <source>
        <dbReference type="ARBA" id="ARBA00023187"/>
    </source>
</evidence>
<evidence type="ECO:0000256" key="2">
    <source>
        <dbReference type="ARBA" id="ARBA00010788"/>
    </source>
</evidence>
<keyword evidence="3" id="KW-0507">mRNA processing</keyword>
<organism evidence="9 10">
    <name type="scientific">Xylona heveae (strain CBS 132557 / TC161)</name>
    <dbReference type="NCBI Taxonomy" id="1328760"/>
    <lineage>
        <taxon>Eukaryota</taxon>
        <taxon>Fungi</taxon>
        <taxon>Dikarya</taxon>
        <taxon>Ascomycota</taxon>
        <taxon>Pezizomycotina</taxon>
        <taxon>Xylonomycetes</taxon>
        <taxon>Xylonales</taxon>
        <taxon>Xylonaceae</taxon>
        <taxon>Xylona</taxon>
    </lineage>
</organism>
<dbReference type="InterPro" id="IPR008409">
    <property type="entry name" value="SPF27"/>
</dbReference>
<reference evidence="9 10" key="1">
    <citation type="journal article" date="2016" name="Fungal Biol.">
        <title>The genome of Xylona heveae provides a window into fungal endophytism.</title>
        <authorList>
            <person name="Gazis R."/>
            <person name="Kuo A."/>
            <person name="Riley R."/>
            <person name="LaButti K."/>
            <person name="Lipzen A."/>
            <person name="Lin J."/>
            <person name="Amirebrahimi M."/>
            <person name="Hesse C.N."/>
            <person name="Spatafora J.W."/>
            <person name="Henrissat B."/>
            <person name="Hainaut M."/>
            <person name="Grigoriev I.V."/>
            <person name="Hibbett D.S."/>
        </authorList>
    </citation>
    <scope>NUCLEOTIDE SEQUENCE [LARGE SCALE GENOMIC DNA]</scope>
    <source>
        <strain evidence="9 10">TC161</strain>
    </source>
</reference>
<evidence type="ECO:0000256" key="6">
    <source>
        <dbReference type="ARBA" id="ARBA00023242"/>
    </source>
</evidence>
<comment type="similarity">
    <text evidence="2">Belongs to the SPF27 family.</text>
</comment>
<proteinExistence type="inferred from homology"/>
<dbReference type="Proteomes" id="UP000076632">
    <property type="component" value="Unassembled WGS sequence"/>
</dbReference>
<dbReference type="PANTHER" id="PTHR13296">
    <property type="entry name" value="BCAS2 PROTEIN"/>
    <property type="match status" value="1"/>
</dbReference>
<gene>
    <name evidence="9" type="ORF">L228DRAFT_270945</name>
</gene>
<protein>
    <recommendedName>
        <fullName evidence="11">BCAS2 family protein</fullName>
    </recommendedName>
</protein>
<evidence type="ECO:0008006" key="11">
    <source>
        <dbReference type="Google" id="ProtNLM"/>
    </source>
</evidence>
<keyword evidence="10" id="KW-1185">Reference proteome</keyword>
<name>A0A164ZWE1_XYLHT</name>
<comment type="subcellular location">
    <subcellularLocation>
        <location evidence="1">Nucleus</location>
    </subcellularLocation>
</comment>
<dbReference type="Pfam" id="PF05700">
    <property type="entry name" value="BCAS2"/>
    <property type="match status" value="1"/>
</dbReference>
<dbReference type="OMA" id="SAWQESI"/>